<feature type="compositionally biased region" description="Basic and acidic residues" evidence="1">
    <location>
        <begin position="15"/>
        <end position="33"/>
    </location>
</feature>
<dbReference type="Proteomes" id="UP001642260">
    <property type="component" value="Unassembled WGS sequence"/>
</dbReference>
<dbReference type="EMBL" id="CAKOAT010142710">
    <property type="protein sequence ID" value="CAH8340221.1"/>
    <property type="molecule type" value="Genomic_DNA"/>
</dbReference>
<evidence type="ECO:0000313" key="3">
    <source>
        <dbReference type="Proteomes" id="UP001642260"/>
    </source>
</evidence>
<proteinExistence type="predicted"/>
<comment type="caution">
    <text evidence="2">The sequence shown here is derived from an EMBL/GenBank/DDBJ whole genome shotgun (WGS) entry which is preliminary data.</text>
</comment>
<evidence type="ECO:0000313" key="2">
    <source>
        <dbReference type="EMBL" id="CAH8340221.1"/>
    </source>
</evidence>
<feature type="region of interest" description="Disordered" evidence="1">
    <location>
        <begin position="1"/>
        <end position="33"/>
    </location>
</feature>
<evidence type="ECO:0000256" key="1">
    <source>
        <dbReference type="SAM" id="MobiDB-lite"/>
    </source>
</evidence>
<organism evidence="2 3">
    <name type="scientific">Eruca vesicaria subsp. sativa</name>
    <name type="common">Garden rocket</name>
    <name type="synonym">Eruca sativa</name>
    <dbReference type="NCBI Taxonomy" id="29727"/>
    <lineage>
        <taxon>Eukaryota</taxon>
        <taxon>Viridiplantae</taxon>
        <taxon>Streptophyta</taxon>
        <taxon>Embryophyta</taxon>
        <taxon>Tracheophyta</taxon>
        <taxon>Spermatophyta</taxon>
        <taxon>Magnoliopsida</taxon>
        <taxon>eudicotyledons</taxon>
        <taxon>Gunneridae</taxon>
        <taxon>Pentapetalae</taxon>
        <taxon>rosids</taxon>
        <taxon>malvids</taxon>
        <taxon>Brassicales</taxon>
        <taxon>Brassicaceae</taxon>
        <taxon>Brassiceae</taxon>
        <taxon>Eruca</taxon>
    </lineage>
</organism>
<reference evidence="2 3" key="1">
    <citation type="submission" date="2022-03" db="EMBL/GenBank/DDBJ databases">
        <authorList>
            <person name="Macdonald S."/>
            <person name="Ahmed S."/>
            <person name="Newling K."/>
        </authorList>
    </citation>
    <scope>NUCLEOTIDE SEQUENCE [LARGE SCALE GENOMIC DNA]</scope>
</reference>
<accession>A0ABC8JTI8</accession>
<feature type="compositionally biased region" description="Polar residues" evidence="1">
    <location>
        <begin position="1"/>
        <end position="11"/>
    </location>
</feature>
<protein>
    <submittedName>
        <fullName evidence="2">Uncharacterized protein</fullName>
    </submittedName>
</protein>
<dbReference type="AlphaFoldDB" id="A0ABC8JTI8"/>
<name>A0ABC8JTI8_ERUVS</name>
<gene>
    <name evidence="2" type="ORF">ERUC_LOCUS15351</name>
</gene>
<sequence length="70" mass="7887">MTLDTPLSDTVPTKPADDDSPDSKKGLSEKEDAVKNQLELELDDGEEFLADEINDWEFDALDDTHHLENQ</sequence>
<keyword evidence="3" id="KW-1185">Reference proteome</keyword>